<dbReference type="CDD" id="cd11524">
    <property type="entry name" value="SYLF"/>
    <property type="match status" value="1"/>
</dbReference>
<protein>
    <recommendedName>
        <fullName evidence="1">Ysc84 actin-binding domain-containing protein</fullName>
    </recommendedName>
</protein>
<evidence type="ECO:0000259" key="1">
    <source>
        <dbReference type="Pfam" id="PF04366"/>
    </source>
</evidence>
<gene>
    <name evidence="2" type="ORF">GALL_127050</name>
</gene>
<dbReference type="EMBL" id="MLJW01000052">
    <property type="protein sequence ID" value="OIR05147.1"/>
    <property type="molecule type" value="Genomic_DNA"/>
</dbReference>
<dbReference type="PANTHER" id="PTHR15629:SF2">
    <property type="entry name" value="SH3 DOMAIN-CONTAINING YSC84-LIKE PROTEIN 1"/>
    <property type="match status" value="1"/>
</dbReference>
<organism evidence="2">
    <name type="scientific">mine drainage metagenome</name>
    <dbReference type="NCBI Taxonomy" id="410659"/>
    <lineage>
        <taxon>unclassified sequences</taxon>
        <taxon>metagenomes</taxon>
        <taxon>ecological metagenomes</taxon>
    </lineage>
</organism>
<dbReference type="InterPro" id="IPR007461">
    <property type="entry name" value="Ysc84_actin-binding"/>
</dbReference>
<dbReference type="GO" id="GO:0035091">
    <property type="term" value="F:phosphatidylinositol binding"/>
    <property type="evidence" value="ECO:0007669"/>
    <property type="project" value="TreeGrafter"/>
</dbReference>
<feature type="domain" description="Ysc84 actin-binding" evidence="1">
    <location>
        <begin position="103"/>
        <end position="225"/>
    </location>
</feature>
<evidence type="ECO:0000313" key="2">
    <source>
        <dbReference type="EMBL" id="OIR05147.1"/>
    </source>
</evidence>
<accession>A0A1J5SB10</accession>
<name>A0A1J5SB10_9ZZZZ</name>
<dbReference type="Pfam" id="PF04366">
    <property type="entry name" value="Ysc84"/>
    <property type="match status" value="1"/>
</dbReference>
<proteinExistence type="predicted"/>
<comment type="caution">
    <text evidence="2">The sequence shown here is derived from an EMBL/GenBank/DDBJ whole genome shotgun (WGS) entry which is preliminary data.</text>
</comment>
<dbReference type="PANTHER" id="PTHR15629">
    <property type="entry name" value="SH3YL1 PROTEIN"/>
    <property type="match status" value="1"/>
</dbReference>
<dbReference type="AlphaFoldDB" id="A0A1J5SB10"/>
<reference evidence="2" key="1">
    <citation type="submission" date="2016-10" db="EMBL/GenBank/DDBJ databases">
        <title>Sequence of Gallionella enrichment culture.</title>
        <authorList>
            <person name="Poehlein A."/>
            <person name="Muehling M."/>
            <person name="Daniel R."/>
        </authorList>
    </citation>
    <scope>NUCLEOTIDE SEQUENCE</scope>
</reference>
<dbReference type="InterPro" id="IPR051702">
    <property type="entry name" value="SH3_domain_YSC84-like"/>
</dbReference>
<sequence>MKKSVLLFLCLIVGFASVARADRATERRKLISRVETCEAILQEFMGRPETAIPPAVWARARAVVIVNQLKAGFLFGVQDGWGVMMVKRADGTWSIPVLVSAAEASLGLQVGVNTVEKIYIITDDATPKLMFKSRFEVGVDARAVAGPHVAEKQKDSKAYLNTPVLVYTKKLGLYAGATVKTGYISRDDSDNQLLYNTQYEMPELLYSNWVQPIPQVLPLMRMVQAYAP</sequence>